<keyword evidence="1" id="KW-0812">Transmembrane</keyword>
<name>B6GCA2_9ACTN</name>
<feature type="transmembrane region" description="Helical" evidence="1">
    <location>
        <begin position="406"/>
        <end position="422"/>
    </location>
</feature>
<proteinExistence type="predicted"/>
<feature type="transmembrane region" description="Helical" evidence="1">
    <location>
        <begin position="465"/>
        <end position="488"/>
    </location>
</feature>
<feature type="transmembrane region" description="Helical" evidence="1">
    <location>
        <begin position="112"/>
        <end position="133"/>
    </location>
</feature>
<feature type="transmembrane region" description="Helical" evidence="1">
    <location>
        <begin position="213"/>
        <end position="231"/>
    </location>
</feature>
<reference evidence="2 3" key="1">
    <citation type="submission" date="2008-10" db="EMBL/GenBank/DDBJ databases">
        <title>Draft genome sequence of Collinsella stercoris (DSM 13279).</title>
        <authorList>
            <person name="Sudarsanam P."/>
            <person name="Ley R."/>
            <person name="Guruge J."/>
            <person name="Turnbaugh P.J."/>
            <person name="Mahowald M."/>
            <person name="Liep D."/>
            <person name="Gordon J."/>
        </authorList>
    </citation>
    <scope>NUCLEOTIDE SEQUENCE [LARGE SCALE GENOMIC DNA]</scope>
    <source>
        <strain evidence="2 3">DSM 13279</strain>
    </source>
</reference>
<accession>B6GCA2</accession>
<protein>
    <submittedName>
        <fullName evidence="2">Uncharacterized protein</fullName>
    </submittedName>
</protein>
<dbReference type="HOGENOM" id="CLU_017691_2_0_11"/>
<dbReference type="eggNOG" id="COG5617">
    <property type="taxonomic scope" value="Bacteria"/>
</dbReference>
<keyword evidence="1" id="KW-1133">Transmembrane helix</keyword>
<feature type="transmembrane region" description="Helical" evidence="1">
    <location>
        <begin position="298"/>
        <end position="326"/>
    </location>
</feature>
<organism evidence="2 3">
    <name type="scientific">Collinsella stercoris DSM 13279</name>
    <dbReference type="NCBI Taxonomy" id="445975"/>
    <lineage>
        <taxon>Bacteria</taxon>
        <taxon>Bacillati</taxon>
        <taxon>Actinomycetota</taxon>
        <taxon>Coriobacteriia</taxon>
        <taxon>Coriobacteriales</taxon>
        <taxon>Coriobacteriaceae</taxon>
        <taxon>Collinsella</taxon>
    </lineage>
</organism>
<keyword evidence="1" id="KW-0472">Membrane</keyword>
<feature type="transmembrane region" description="Helical" evidence="1">
    <location>
        <begin position="509"/>
        <end position="527"/>
    </location>
</feature>
<dbReference type="STRING" id="445975.COLSTE_01725"/>
<feature type="transmembrane region" description="Helical" evidence="1">
    <location>
        <begin position="50"/>
        <end position="79"/>
    </location>
</feature>
<dbReference type="Pfam" id="PF20176">
    <property type="entry name" value="DUF6541"/>
    <property type="match status" value="1"/>
</dbReference>
<dbReference type="InterPro" id="IPR046671">
    <property type="entry name" value="DUF6541"/>
</dbReference>
<dbReference type="Proteomes" id="UP000003560">
    <property type="component" value="Unassembled WGS sequence"/>
</dbReference>
<evidence type="ECO:0000313" key="2">
    <source>
        <dbReference type="EMBL" id="EEA90105.1"/>
    </source>
</evidence>
<reference evidence="2 3" key="2">
    <citation type="submission" date="2008-10" db="EMBL/GenBank/DDBJ databases">
        <authorList>
            <person name="Fulton L."/>
            <person name="Clifton S."/>
            <person name="Fulton B."/>
            <person name="Xu J."/>
            <person name="Minx P."/>
            <person name="Pepin K.H."/>
            <person name="Johnson M."/>
            <person name="Thiruvilangam P."/>
            <person name="Bhonagiri V."/>
            <person name="Nash W.E."/>
            <person name="Mardis E.R."/>
            <person name="Wilson R.K."/>
        </authorList>
    </citation>
    <scope>NUCLEOTIDE SEQUENCE [LARGE SCALE GENOMIC DNA]</scope>
    <source>
        <strain evidence="2 3">DSM 13279</strain>
    </source>
</reference>
<evidence type="ECO:0000313" key="3">
    <source>
        <dbReference type="Proteomes" id="UP000003560"/>
    </source>
</evidence>
<feature type="transmembrane region" description="Helical" evidence="1">
    <location>
        <begin position="267"/>
        <end position="286"/>
    </location>
</feature>
<feature type="transmembrane region" description="Helical" evidence="1">
    <location>
        <begin position="429"/>
        <end position="445"/>
    </location>
</feature>
<sequence length="701" mass="76972">MLFIFTLVVQLVLGIVPGFLLLVSSGISASLSFCLSIPISLSVYSVLGTVFSMLGIYGSAPILAGTALAVALITIGNFAKSNTRNINMIKSCHRANSLNNHSKRVHSKPIHLPIATLALSVSFALFIFFNTYYLTIGSMDSFVQYDDNATHLAMIESESQLGNYSTLKPAYNLPNDPNAISETAYYPSGFHTIPALSCTLTGANAAISENASAILYTCIAFPLGITSLVYLSSGKNSLAAAATIPMSLASVAFPLRMLTVHAPFPNIAGFSLIPQFCIAFILTFDLHEPSRRKFMVPLALIMLSVGFVHPNALIFGCVYVFPYFLLNYIPQLIKLVSARRTIEHPIVLRTILQLASIAFACLLWLILNKSSFMKDVVTFLWAWSESLPNALADIASGALLLGKAQYAFGLLTIVGAIACCTNKKTAWQTLSYAIISVIYLGTAIGEDTLKSLLAGFWYTDPERLAAMLAITMIPLASFGLYCTARALLTILDKFQHKLMKQQTCYRRSKAISIVLIILIFIFAFINFRPLVGNSDMKATTAWAQNYYDLRNSTIQEQPNPYTHSERLFVKRVSDYIGNDLILNHPYDGSTFAYSVDGLNAYYPYRPSQNDSDTSKAIRTNLKNYTTDPNVQNAIRAIGAKWVLILDKSEFQPSADGKAYVSPNLSYAIDDWKGFENIGSDTPGFELVLQEGSCSLYRISSN</sequence>
<dbReference type="AlphaFoldDB" id="B6GCA2"/>
<feature type="transmembrane region" description="Helical" evidence="1">
    <location>
        <begin position="346"/>
        <end position="367"/>
    </location>
</feature>
<comment type="caution">
    <text evidence="2">The sequence shown here is derived from an EMBL/GenBank/DDBJ whole genome shotgun (WGS) entry which is preliminary data.</text>
</comment>
<evidence type="ECO:0000256" key="1">
    <source>
        <dbReference type="SAM" id="Phobius"/>
    </source>
</evidence>
<gene>
    <name evidence="2" type="ORF">COLSTE_01725</name>
</gene>
<dbReference type="RefSeq" id="WP_006721355.1">
    <property type="nucleotide sequence ID" value="NZ_CP085935.1"/>
</dbReference>
<dbReference type="OrthoDB" id="3169698at2"/>
<keyword evidence="3" id="KW-1185">Reference proteome</keyword>
<dbReference type="GeneID" id="98003414"/>
<dbReference type="EMBL" id="ABXJ01000095">
    <property type="protein sequence ID" value="EEA90105.1"/>
    <property type="molecule type" value="Genomic_DNA"/>
</dbReference>